<evidence type="ECO:0000256" key="2">
    <source>
        <dbReference type="ARBA" id="ARBA00023315"/>
    </source>
</evidence>
<dbReference type="InterPro" id="IPR016181">
    <property type="entry name" value="Acyl_CoA_acyltransferase"/>
</dbReference>
<name>G0AB99_COLFT</name>
<feature type="domain" description="N-acetyltransferase" evidence="3">
    <location>
        <begin position="99"/>
        <end position="230"/>
    </location>
</feature>
<reference evidence="4 5" key="4">
    <citation type="journal article" date="2010" name="Environ. Microbiol.">
        <title>The bacterial genus Collimonas: mycophagy, weathering and other adaptive solutions to life in oligotrophic soil environments.</title>
        <authorList>
            <person name="Leveau J.H."/>
            <person name="Uroz S."/>
            <person name="de Boer W."/>
        </authorList>
    </citation>
    <scope>NUCLEOTIDE SEQUENCE [LARGE SCALE GENOMIC DNA]</scope>
    <source>
        <strain evidence="4 5">Ter331</strain>
    </source>
</reference>
<protein>
    <submittedName>
        <fullName evidence="4">Putative acetyltransferase</fullName>
    </submittedName>
</protein>
<dbReference type="AlphaFoldDB" id="G0AB99"/>
<dbReference type="SUPFAM" id="SSF55729">
    <property type="entry name" value="Acyl-CoA N-acyltransferases (Nat)"/>
    <property type="match status" value="1"/>
</dbReference>
<reference evidence="4 5" key="5">
    <citation type="journal article" date="2011" name="ISME J.">
        <title>Dual transcriptional profiling of a bacterial/fungal confrontation: Collimonas fungivorans versus Aspergillus niger.</title>
        <authorList>
            <person name="Mela F."/>
            <person name="Fritsche K."/>
            <person name="de Boer W."/>
            <person name="van Veen J.A."/>
            <person name="de Graaff L.H."/>
            <person name="van den Berg M."/>
            <person name="Leveau J.H."/>
        </authorList>
    </citation>
    <scope>NUCLEOTIDE SEQUENCE [LARGE SCALE GENOMIC DNA]</scope>
    <source>
        <strain evidence="4 5">Ter331</strain>
    </source>
</reference>
<dbReference type="HOGENOM" id="CLU_1203146_0_0_4"/>
<dbReference type="Gene3D" id="3.40.630.30">
    <property type="match status" value="1"/>
</dbReference>
<evidence type="ECO:0000256" key="1">
    <source>
        <dbReference type="ARBA" id="ARBA00022679"/>
    </source>
</evidence>
<organism evidence="4 5">
    <name type="scientific">Collimonas fungivorans (strain Ter331)</name>
    <dbReference type="NCBI Taxonomy" id="1005048"/>
    <lineage>
        <taxon>Bacteria</taxon>
        <taxon>Pseudomonadati</taxon>
        <taxon>Pseudomonadota</taxon>
        <taxon>Betaproteobacteria</taxon>
        <taxon>Burkholderiales</taxon>
        <taxon>Oxalobacteraceae</taxon>
        <taxon>Collimonas</taxon>
    </lineage>
</organism>
<dbReference type="PANTHER" id="PTHR43877">
    <property type="entry name" value="AMINOALKYLPHOSPHONATE N-ACETYLTRANSFERASE-RELATED-RELATED"/>
    <property type="match status" value="1"/>
</dbReference>
<sequence>MPAAVAANEAPEIKSARASCRIALQSINVDWEKFRLAGMIVSDLKFESIGKLHGRMCDTEHCQHVIFCQPYLDMNPRPYFHLRKILDQTSYDARWPAGIRLEMFDPDKHAIGAHGLLASAFAQGGGNIPPFEPWWTALRGNPEFDPALFFMAVDDEEQIAGIAQCWTSAYIKDLAVNPKWRRRGLGEALLLHAFECFRQRGASHVELKVEIDNPSGALRLYQRMGMEPLV</sequence>
<reference evidence="4 5" key="1">
    <citation type="journal article" date="2004" name="Environ. Microbiol.">
        <title>Phylogeny-function analysis of (meta)genomic libraries: screening for expression of ribosomal RNA genes by large-insert library fluorescent in situ hybridization (LIL-FISH).</title>
        <authorList>
            <person name="Leveau J.H."/>
            <person name="Gerards S."/>
            <person name="de Boer W."/>
            <person name="van Veen J.A."/>
        </authorList>
    </citation>
    <scope>NUCLEOTIDE SEQUENCE [LARGE SCALE GENOMIC DNA]</scope>
    <source>
        <strain evidence="4 5">Ter331</strain>
    </source>
</reference>
<reference evidence="4 5" key="2">
    <citation type="journal article" date="2006" name="J. Microbiol. Methods">
        <title>Genomic flank-sequencing of plasposon insertion sites for rapid identification of functional genes.</title>
        <authorList>
            <person name="Leveau J.H."/>
            <person name="Gerards S."/>
            <person name="Fritsche K."/>
            <person name="Zondag G."/>
            <person name="van Veen J.A."/>
        </authorList>
    </citation>
    <scope>NUCLEOTIDE SEQUENCE [LARGE SCALE GENOMIC DNA]</scope>
    <source>
        <strain evidence="4 5">Ter331</strain>
    </source>
</reference>
<evidence type="ECO:0000259" key="3">
    <source>
        <dbReference type="PROSITE" id="PS51186"/>
    </source>
</evidence>
<dbReference type="GO" id="GO:0016747">
    <property type="term" value="F:acyltransferase activity, transferring groups other than amino-acyl groups"/>
    <property type="evidence" value="ECO:0007669"/>
    <property type="project" value="InterPro"/>
</dbReference>
<dbReference type="InterPro" id="IPR000182">
    <property type="entry name" value="GNAT_dom"/>
</dbReference>
<proteinExistence type="predicted"/>
<dbReference type="eggNOG" id="COG0456">
    <property type="taxonomic scope" value="Bacteria"/>
</dbReference>
<dbReference type="Proteomes" id="UP000008392">
    <property type="component" value="Chromosome"/>
</dbReference>
<evidence type="ECO:0000313" key="4">
    <source>
        <dbReference type="EMBL" id="AEK61305.1"/>
    </source>
</evidence>
<dbReference type="EMBL" id="CP002745">
    <property type="protein sequence ID" value="AEK61305.1"/>
    <property type="molecule type" value="Genomic_DNA"/>
</dbReference>
<keyword evidence="5" id="KW-1185">Reference proteome</keyword>
<accession>G0AB99</accession>
<reference evidence="5" key="6">
    <citation type="submission" date="2011-05" db="EMBL/GenBank/DDBJ databases">
        <title>Complete sequence of Collimonas fungivorans Ter331.</title>
        <authorList>
            <person name="Leveau J.H."/>
        </authorList>
    </citation>
    <scope>NUCLEOTIDE SEQUENCE [LARGE SCALE GENOMIC DNA]</scope>
    <source>
        <strain evidence="5">Ter331</strain>
    </source>
</reference>
<dbReference type="PROSITE" id="PS51186">
    <property type="entry name" value="GNAT"/>
    <property type="match status" value="1"/>
</dbReference>
<reference evidence="4 5" key="3">
    <citation type="journal article" date="2008" name="FEMS Microbiol. Ecol.">
        <title>Identification and characterization of genes underlying chitinolysis in Collimonas fungivorans Ter331.</title>
        <authorList>
            <person name="Fritsche K."/>
            <person name="de Boer W."/>
            <person name="Gerards S."/>
            <person name="van den Berg M."/>
            <person name="van Veen J.A."/>
            <person name="Leveau J.H."/>
        </authorList>
    </citation>
    <scope>NUCLEOTIDE SEQUENCE [LARGE SCALE GENOMIC DNA]</scope>
    <source>
        <strain evidence="4 5">Ter331</strain>
    </source>
</reference>
<dbReference type="Pfam" id="PF00583">
    <property type="entry name" value="Acetyltransf_1"/>
    <property type="match status" value="1"/>
</dbReference>
<keyword evidence="1 4" id="KW-0808">Transferase</keyword>
<gene>
    <name evidence="4" type="ordered locus">CFU_1473</name>
</gene>
<dbReference type="CDD" id="cd04301">
    <property type="entry name" value="NAT_SF"/>
    <property type="match status" value="1"/>
</dbReference>
<dbReference type="KEGG" id="cfu:CFU_1473"/>
<dbReference type="InterPro" id="IPR050832">
    <property type="entry name" value="Bact_Acetyltransf"/>
</dbReference>
<keyword evidence="2" id="KW-0012">Acyltransferase</keyword>
<dbReference type="STRING" id="1005048.CFU_1473"/>
<evidence type="ECO:0000313" key="5">
    <source>
        <dbReference type="Proteomes" id="UP000008392"/>
    </source>
</evidence>